<evidence type="ECO:0000256" key="1">
    <source>
        <dbReference type="ARBA" id="ARBA00022553"/>
    </source>
</evidence>
<proteinExistence type="predicted"/>
<accession>A0A5M6ZKK2</accession>
<evidence type="ECO:0000256" key="3">
    <source>
        <dbReference type="ARBA" id="ARBA00022679"/>
    </source>
</evidence>
<evidence type="ECO:0000256" key="4">
    <source>
        <dbReference type="ARBA" id="ARBA00022691"/>
    </source>
</evidence>
<dbReference type="GO" id="GO:0008757">
    <property type="term" value="F:S-adenosylmethionine-dependent methyltransferase activity"/>
    <property type="evidence" value="ECO:0007669"/>
    <property type="project" value="InterPro"/>
</dbReference>
<dbReference type="SUPFAM" id="SSF53335">
    <property type="entry name" value="S-adenosyl-L-methionine-dependent methyltransferases"/>
    <property type="match status" value="1"/>
</dbReference>
<keyword evidence="3 6" id="KW-0808">Transferase</keyword>
<dbReference type="InterPro" id="IPR029063">
    <property type="entry name" value="SAM-dependent_MTases_sf"/>
</dbReference>
<protein>
    <submittedName>
        <fullName evidence="6">Methyltransferase domain-containing protein</fullName>
    </submittedName>
</protein>
<dbReference type="InterPro" id="IPR008854">
    <property type="entry name" value="TPMT"/>
</dbReference>
<gene>
    <name evidence="6" type="ORF">F1654_05055</name>
</gene>
<keyword evidence="1" id="KW-0597">Phosphoprotein</keyword>
<dbReference type="AlphaFoldDB" id="A0A5M6ZKK2"/>
<evidence type="ECO:0000313" key="6">
    <source>
        <dbReference type="EMBL" id="KAA5805349.1"/>
    </source>
</evidence>
<keyword evidence="4" id="KW-0949">S-adenosyl-L-methionine</keyword>
<evidence type="ECO:0000256" key="2">
    <source>
        <dbReference type="ARBA" id="ARBA00022603"/>
    </source>
</evidence>
<feature type="region of interest" description="Disordered" evidence="5">
    <location>
        <begin position="1"/>
        <end position="29"/>
    </location>
</feature>
<keyword evidence="7" id="KW-1185">Reference proteome</keyword>
<dbReference type="PANTHER" id="PTHR32183:SF6">
    <property type="entry name" value="CYSTEINE SULFINATE DESULFINASE_CYSTEINE DESULFURASE AND RELATED ENZYMES"/>
    <property type="match status" value="1"/>
</dbReference>
<evidence type="ECO:0000313" key="7">
    <source>
        <dbReference type="Proteomes" id="UP000325122"/>
    </source>
</evidence>
<dbReference type="PANTHER" id="PTHR32183">
    <property type="match status" value="1"/>
</dbReference>
<keyword evidence="2 6" id="KW-0489">Methyltransferase</keyword>
<dbReference type="CDD" id="cd02440">
    <property type="entry name" value="AdoMet_MTases"/>
    <property type="match status" value="1"/>
</dbReference>
<evidence type="ECO:0000256" key="5">
    <source>
        <dbReference type="SAM" id="MobiDB-lite"/>
    </source>
</evidence>
<name>A0A5M6ZKK2_9PROT</name>
<dbReference type="PROSITE" id="PS51585">
    <property type="entry name" value="SAM_MT_TPMT"/>
    <property type="match status" value="1"/>
</dbReference>
<dbReference type="EMBL" id="VWOJ01000001">
    <property type="protein sequence ID" value="KAA5805349.1"/>
    <property type="molecule type" value="Genomic_DNA"/>
</dbReference>
<dbReference type="RefSeq" id="WP_150022381.1">
    <property type="nucleotide sequence ID" value="NZ_VWOJ01000001.1"/>
</dbReference>
<organism evidence="6 7">
    <name type="scientific">Alkalicaulis satelles</name>
    <dbReference type="NCBI Taxonomy" id="2609175"/>
    <lineage>
        <taxon>Bacteria</taxon>
        <taxon>Pseudomonadati</taxon>
        <taxon>Pseudomonadota</taxon>
        <taxon>Alphaproteobacteria</taxon>
        <taxon>Maricaulales</taxon>
        <taxon>Maricaulaceae</taxon>
        <taxon>Alkalicaulis</taxon>
    </lineage>
</organism>
<feature type="compositionally biased region" description="Basic and acidic residues" evidence="5">
    <location>
        <begin position="12"/>
        <end position="27"/>
    </location>
</feature>
<reference evidence="6 7" key="1">
    <citation type="submission" date="2019-09" db="EMBL/GenBank/DDBJ databases">
        <authorList>
            <person name="Kevbrin V."/>
            <person name="Grouzdev D.S."/>
        </authorList>
    </citation>
    <scope>NUCLEOTIDE SEQUENCE [LARGE SCALE GENOMIC DNA]</scope>
    <source>
        <strain evidence="6 7">G-192</strain>
    </source>
</reference>
<comment type="caution">
    <text evidence="6">The sequence shown here is derived from an EMBL/GenBank/DDBJ whole genome shotgun (WGS) entry which is preliminary data.</text>
</comment>
<dbReference type="GO" id="GO:0032259">
    <property type="term" value="P:methylation"/>
    <property type="evidence" value="ECO:0007669"/>
    <property type="project" value="UniProtKB-KW"/>
</dbReference>
<sequence>MSQTPASDGPDWEARFRDSDAPWERPGVHPALTDWAQDGAFDRRWRMLVPGCGRGTEPEAFARLGLSVTGVDMAPTAIAWQQARFDAAGLTGALLAADALAYRPDAPFDALWEQTFLCAIHPRLRPDWEMMAHACLKPGGVLFALFMQKDEPGGPPYGCGLDAMRQLLPGQRWIWPEGELKAYPHPGLNAKPELAARLIRR</sequence>
<dbReference type="Pfam" id="PF05724">
    <property type="entry name" value="TPMT"/>
    <property type="match status" value="1"/>
</dbReference>
<dbReference type="Gene3D" id="3.40.50.150">
    <property type="entry name" value="Vaccinia Virus protein VP39"/>
    <property type="match status" value="1"/>
</dbReference>
<dbReference type="Proteomes" id="UP000325122">
    <property type="component" value="Unassembled WGS sequence"/>
</dbReference>